<accession>M8B705</accession>
<dbReference type="EnsemblPlants" id="EMT09410">
    <property type="protein sequence ID" value="EMT09410"/>
    <property type="gene ID" value="F775_52615"/>
</dbReference>
<proteinExistence type="predicted"/>
<sequence length="288" mass="30923">MEWEPEQQDLGGLGLAGICREIYRVVFPSILPYAAAGVEAALLSALLLAHIAAFHGIDSLLTNDGFHFVVFLAGLLFEVVSIIGIAFSSLACTAIYVFHIASLYCTQGDLRASQSLLRHLPRVPLPRLASTFFLALVLAFVILYVSLAALLLLHYEVGVGLPLQLLGVAACLAGVAYVAPLLHLACVASVLEDAVEFAALRKPRRQLAFPRLVLGDALGLGLGFQLATGVAVFVALWAVVLLTLAAQPVIYMVCKNHHHEVVDKVHLDYIGEYERLAVDGDKSADSDE</sequence>
<name>M8B705_AEGTA</name>
<reference evidence="1" key="1">
    <citation type="submission" date="2015-06" db="UniProtKB">
        <authorList>
            <consortium name="EnsemblPlants"/>
        </authorList>
    </citation>
    <scope>IDENTIFICATION</scope>
</reference>
<dbReference type="PANTHER" id="PTHR33133">
    <property type="entry name" value="OS08G0107100 PROTEIN-RELATED"/>
    <property type="match status" value="1"/>
</dbReference>
<protein>
    <submittedName>
        <fullName evidence="1">Uncharacterized protein</fullName>
    </submittedName>
</protein>
<dbReference type="AlphaFoldDB" id="M8B705"/>
<evidence type="ECO:0000313" key="1">
    <source>
        <dbReference type="EnsemblPlants" id="EMT09410"/>
    </source>
</evidence>
<organism evidence="1">
    <name type="scientific">Aegilops tauschii</name>
    <name type="common">Tausch's goatgrass</name>
    <name type="synonym">Aegilops squarrosa</name>
    <dbReference type="NCBI Taxonomy" id="37682"/>
    <lineage>
        <taxon>Eukaryota</taxon>
        <taxon>Viridiplantae</taxon>
        <taxon>Streptophyta</taxon>
        <taxon>Embryophyta</taxon>
        <taxon>Tracheophyta</taxon>
        <taxon>Spermatophyta</taxon>
        <taxon>Magnoliopsida</taxon>
        <taxon>Liliopsida</taxon>
        <taxon>Poales</taxon>
        <taxon>Poaceae</taxon>
        <taxon>BOP clade</taxon>
        <taxon>Pooideae</taxon>
        <taxon>Triticodae</taxon>
        <taxon>Triticeae</taxon>
        <taxon>Triticinae</taxon>
        <taxon>Aegilops</taxon>
    </lineage>
</organism>
<dbReference type="PANTHER" id="PTHR33133:SF32">
    <property type="entry name" value="CASP-LIKE PROTEIN"/>
    <property type="match status" value="1"/>
</dbReference>